<name>A0A485BF17_RAOTE</name>
<reference evidence="1 2" key="1">
    <citation type="submission" date="2019-03" db="EMBL/GenBank/DDBJ databases">
        <authorList>
            <consortium name="Pathogen Informatics"/>
        </authorList>
    </citation>
    <scope>NUCLEOTIDE SEQUENCE [LARGE SCALE GENOMIC DNA]</scope>
    <source>
        <strain evidence="1 2">NCTC13038</strain>
    </source>
</reference>
<sequence length="45" mass="4954">MLSESDESGPCLLLLLTSDLPEFINKLYNGVFGMIVNSPQLTCSY</sequence>
<evidence type="ECO:0000313" key="2">
    <source>
        <dbReference type="Proteomes" id="UP000332594"/>
    </source>
</evidence>
<protein>
    <submittedName>
        <fullName evidence="1">Uncharacterized protein</fullName>
    </submittedName>
</protein>
<accession>A0A485BF17</accession>
<evidence type="ECO:0000313" key="1">
    <source>
        <dbReference type="EMBL" id="VFS71714.1"/>
    </source>
</evidence>
<dbReference type="Proteomes" id="UP000332594">
    <property type="component" value="Unassembled WGS sequence"/>
</dbReference>
<gene>
    <name evidence="1" type="ORF">NCTC13038_02399</name>
</gene>
<dbReference type="EMBL" id="CAADJG010000002">
    <property type="protein sequence ID" value="VFS71714.1"/>
    <property type="molecule type" value="Genomic_DNA"/>
</dbReference>
<organism evidence="1 2">
    <name type="scientific">Raoultella terrigena</name>
    <name type="common">Klebsiella terrigena</name>
    <dbReference type="NCBI Taxonomy" id="577"/>
    <lineage>
        <taxon>Bacteria</taxon>
        <taxon>Pseudomonadati</taxon>
        <taxon>Pseudomonadota</taxon>
        <taxon>Gammaproteobacteria</taxon>
        <taxon>Enterobacterales</taxon>
        <taxon>Enterobacteriaceae</taxon>
        <taxon>Klebsiella/Raoultella group</taxon>
        <taxon>Raoultella</taxon>
    </lineage>
</organism>
<proteinExistence type="predicted"/>
<dbReference type="AlphaFoldDB" id="A0A485BF17"/>